<feature type="region of interest" description="Disordered" evidence="1">
    <location>
        <begin position="230"/>
        <end position="274"/>
    </location>
</feature>
<dbReference type="PANTHER" id="PTHR48449">
    <property type="entry name" value="DUF1985 DOMAIN-CONTAINING PROTEIN"/>
    <property type="match status" value="1"/>
</dbReference>
<dbReference type="AlphaFoldDB" id="A0AAD9U155"/>
<sequence>MVNDTKEMRSRLKDFFKTPEGDWFKGKLARHDHFESLAPINDALNRVPEDFAAEDRCRFMASCFGHFMSMHQEMKFSDGVIHWLLLQELDHDGPTYEMQLLLGNHVVRFSKVEFCLITELHFGVILDTSLEFQEAYDAMKLCLMYILNWILMGVDERFKIQVWQFRLVDDLTAFDAFPWGAHVYRHSILSFKHALPQRHEERRQQSQGVVVHIVEGYNIFGLSHALLTTTGKNSEEGSDEEGGDERSIETEASDPSGLGFSGMTLMDMSHLLDE</sequence>
<gene>
    <name evidence="2" type="ORF">Ddye_020634</name>
</gene>
<evidence type="ECO:0000313" key="3">
    <source>
        <dbReference type="Proteomes" id="UP001280121"/>
    </source>
</evidence>
<evidence type="ECO:0000256" key="1">
    <source>
        <dbReference type="SAM" id="MobiDB-lite"/>
    </source>
</evidence>
<evidence type="ECO:0000313" key="2">
    <source>
        <dbReference type="EMBL" id="KAK2645439.1"/>
    </source>
</evidence>
<evidence type="ECO:0008006" key="4">
    <source>
        <dbReference type="Google" id="ProtNLM"/>
    </source>
</evidence>
<proteinExistence type="predicted"/>
<organism evidence="2 3">
    <name type="scientific">Dipteronia dyeriana</name>
    <dbReference type="NCBI Taxonomy" id="168575"/>
    <lineage>
        <taxon>Eukaryota</taxon>
        <taxon>Viridiplantae</taxon>
        <taxon>Streptophyta</taxon>
        <taxon>Embryophyta</taxon>
        <taxon>Tracheophyta</taxon>
        <taxon>Spermatophyta</taxon>
        <taxon>Magnoliopsida</taxon>
        <taxon>eudicotyledons</taxon>
        <taxon>Gunneridae</taxon>
        <taxon>Pentapetalae</taxon>
        <taxon>rosids</taxon>
        <taxon>malvids</taxon>
        <taxon>Sapindales</taxon>
        <taxon>Sapindaceae</taxon>
        <taxon>Hippocastanoideae</taxon>
        <taxon>Acereae</taxon>
        <taxon>Dipteronia</taxon>
    </lineage>
</organism>
<accession>A0AAD9U155</accession>
<reference evidence="2" key="1">
    <citation type="journal article" date="2023" name="Plant J.">
        <title>Genome sequences and population genomics provide insights into the demographic history, inbreeding, and mutation load of two 'living fossil' tree species of Dipteronia.</title>
        <authorList>
            <person name="Feng Y."/>
            <person name="Comes H.P."/>
            <person name="Chen J."/>
            <person name="Zhu S."/>
            <person name="Lu R."/>
            <person name="Zhang X."/>
            <person name="Li P."/>
            <person name="Qiu J."/>
            <person name="Olsen K.M."/>
            <person name="Qiu Y."/>
        </authorList>
    </citation>
    <scope>NUCLEOTIDE SEQUENCE</scope>
    <source>
        <strain evidence="2">KIB01</strain>
    </source>
</reference>
<protein>
    <recommendedName>
        <fullName evidence="4">DUF1985 domain-containing protein</fullName>
    </recommendedName>
</protein>
<dbReference type="PANTHER" id="PTHR48449:SF1">
    <property type="entry name" value="DUF1985 DOMAIN-CONTAINING PROTEIN"/>
    <property type="match status" value="1"/>
</dbReference>
<comment type="caution">
    <text evidence="2">The sequence shown here is derived from an EMBL/GenBank/DDBJ whole genome shotgun (WGS) entry which is preliminary data.</text>
</comment>
<keyword evidence="3" id="KW-1185">Reference proteome</keyword>
<dbReference type="Proteomes" id="UP001280121">
    <property type="component" value="Unassembled WGS sequence"/>
</dbReference>
<dbReference type="EMBL" id="JANJYI010000006">
    <property type="protein sequence ID" value="KAK2645439.1"/>
    <property type="molecule type" value="Genomic_DNA"/>
</dbReference>
<name>A0AAD9U155_9ROSI</name>